<protein>
    <recommendedName>
        <fullName evidence="2">RNA-binding protein 42</fullName>
    </recommendedName>
    <alternativeName>
        <fullName evidence="4">RNA-binding motif protein 42</fullName>
    </alternativeName>
</protein>
<dbReference type="HOGENOM" id="CLU_012062_29_5_1"/>
<dbReference type="GeneID" id="6749658"/>
<evidence type="ECO:0000313" key="7">
    <source>
        <dbReference type="EMBL" id="EDV28434.1"/>
    </source>
</evidence>
<dbReference type="Pfam" id="PF00076">
    <property type="entry name" value="RRM_1"/>
    <property type="match status" value="1"/>
</dbReference>
<dbReference type="PhylomeDB" id="B3RIJ6"/>
<sequence length="114" mass="13432">KKILRMAGGQVWEDTTLSTWDTNDFRLFCGDLGNEVTEELLTRIFSRYSSLQNVKVVRDKRSNKSKGYGFLSFKDSKDYLRAMKEMNGKYVGNRPIKLRKSTWKDRNIENVKRK</sequence>
<dbReference type="CTD" id="6749658"/>
<dbReference type="PANTHER" id="PTHR47640:SF11">
    <property type="entry name" value="RNA-BINDING PROTEIN 42"/>
    <property type="match status" value="1"/>
</dbReference>
<dbReference type="InterPro" id="IPR012677">
    <property type="entry name" value="Nucleotide-bd_a/b_plait_sf"/>
</dbReference>
<comment type="similarity">
    <text evidence="1">Belongs to the RRM RBM42 family.</text>
</comment>
<gene>
    <name evidence="7" type="ORF">TRIADDRAFT_7323</name>
</gene>
<dbReference type="EMBL" id="DS985241">
    <property type="protein sequence ID" value="EDV28434.1"/>
    <property type="molecule type" value="Genomic_DNA"/>
</dbReference>
<feature type="domain" description="RRM" evidence="6">
    <location>
        <begin position="25"/>
        <end position="103"/>
    </location>
</feature>
<feature type="non-terminal residue" evidence="7">
    <location>
        <position position="114"/>
    </location>
</feature>
<accession>B3RIJ6</accession>
<dbReference type="PANTHER" id="PTHR47640">
    <property type="entry name" value="TRNA SELENOCYSTEINE 1-ASSOCIATED PROTEIN 1-RELATED-RELATED"/>
    <property type="match status" value="1"/>
</dbReference>
<dbReference type="eggNOG" id="KOG0226">
    <property type="taxonomic scope" value="Eukaryota"/>
</dbReference>
<dbReference type="GO" id="GO:0000398">
    <property type="term" value="P:mRNA splicing, via spliceosome"/>
    <property type="evidence" value="ECO:0000318"/>
    <property type="project" value="GO_Central"/>
</dbReference>
<dbReference type="InterPro" id="IPR034215">
    <property type="entry name" value="RBM42_RRM"/>
</dbReference>
<evidence type="ECO:0000256" key="3">
    <source>
        <dbReference type="ARBA" id="ARBA00022884"/>
    </source>
</evidence>
<dbReference type="GO" id="GO:0003729">
    <property type="term" value="F:mRNA binding"/>
    <property type="evidence" value="ECO:0000318"/>
    <property type="project" value="GO_Central"/>
</dbReference>
<evidence type="ECO:0000313" key="8">
    <source>
        <dbReference type="Proteomes" id="UP000009022"/>
    </source>
</evidence>
<dbReference type="STRING" id="10228.B3RIJ6"/>
<evidence type="ECO:0000256" key="4">
    <source>
        <dbReference type="ARBA" id="ARBA00030574"/>
    </source>
</evidence>
<dbReference type="InterPro" id="IPR000504">
    <property type="entry name" value="RRM_dom"/>
</dbReference>
<evidence type="ECO:0000256" key="2">
    <source>
        <dbReference type="ARBA" id="ARBA00015192"/>
    </source>
</evidence>
<keyword evidence="8" id="KW-1185">Reference proteome</keyword>
<evidence type="ECO:0000256" key="5">
    <source>
        <dbReference type="PROSITE-ProRule" id="PRU00176"/>
    </source>
</evidence>
<dbReference type="OMA" id="YVPSKKF"/>
<organism evidence="7 8">
    <name type="scientific">Trichoplax adhaerens</name>
    <name type="common">Trichoplax reptans</name>
    <dbReference type="NCBI Taxonomy" id="10228"/>
    <lineage>
        <taxon>Eukaryota</taxon>
        <taxon>Metazoa</taxon>
        <taxon>Placozoa</taxon>
        <taxon>Uniplacotomia</taxon>
        <taxon>Trichoplacea</taxon>
        <taxon>Trichoplacidae</taxon>
        <taxon>Trichoplax</taxon>
    </lineage>
</organism>
<keyword evidence="3 5" id="KW-0694">RNA-binding</keyword>
<dbReference type="SUPFAM" id="SSF54928">
    <property type="entry name" value="RNA-binding domain, RBD"/>
    <property type="match status" value="1"/>
</dbReference>
<name>B3RIJ6_TRIAD</name>
<evidence type="ECO:0000259" key="6">
    <source>
        <dbReference type="PROSITE" id="PS50102"/>
    </source>
</evidence>
<feature type="non-terminal residue" evidence="7">
    <location>
        <position position="1"/>
    </location>
</feature>
<reference evidence="7 8" key="1">
    <citation type="journal article" date="2008" name="Nature">
        <title>The Trichoplax genome and the nature of placozoans.</title>
        <authorList>
            <person name="Srivastava M."/>
            <person name="Begovic E."/>
            <person name="Chapman J."/>
            <person name="Putnam N.H."/>
            <person name="Hellsten U."/>
            <person name="Kawashima T."/>
            <person name="Kuo A."/>
            <person name="Mitros T."/>
            <person name="Salamov A."/>
            <person name="Carpenter M.L."/>
            <person name="Signorovitch A.Y."/>
            <person name="Moreno M.A."/>
            <person name="Kamm K."/>
            <person name="Grimwood J."/>
            <person name="Schmutz J."/>
            <person name="Shapiro H."/>
            <person name="Grigoriev I.V."/>
            <person name="Buss L.W."/>
            <person name="Schierwater B."/>
            <person name="Dellaporta S.L."/>
            <person name="Rokhsar D.S."/>
        </authorList>
    </citation>
    <scope>NUCLEOTIDE SEQUENCE [LARGE SCALE GENOMIC DNA]</scope>
    <source>
        <strain evidence="7 8">Grell-BS-1999</strain>
    </source>
</reference>
<dbReference type="PROSITE" id="PS50102">
    <property type="entry name" value="RRM"/>
    <property type="match status" value="1"/>
</dbReference>
<dbReference type="InterPro" id="IPR050825">
    <property type="entry name" value="RBM42_RBP45_47-like"/>
</dbReference>
<evidence type="ECO:0000256" key="1">
    <source>
        <dbReference type="ARBA" id="ARBA00007408"/>
    </source>
</evidence>
<dbReference type="SMART" id="SM00360">
    <property type="entry name" value="RRM"/>
    <property type="match status" value="1"/>
</dbReference>
<dbReference type="Gene3D" id="3.30.70.330">
    <property type="match status" value="1"/>
</dbReference>
<proteinExistence type="inferred from homology"/>
<dbReference type="KEGG" id="tad:TRIADDRAFT_7323"/>
<dbReference type="AlphaFoldDB" id="B3RIJ6"/>
<dbReference type="InParanoid" id="B3RIJ6"/>
<dbReference type="GO" id="GO:0017069">
    <property type="term" value="F:snRNA binding"/>
    <property type="evidence" value="ECO:0000318"/>
    <property type="project" value="GO_Central"/>
</dbReference>
<dbReference type="OrthoDB" id="1749473at2759"/>
<dbReference type="Proteomes" id="UP000009022">
    <property type="component" value="Unassembled WGS sequence"/>
</dbReference>
<dbReference type="RefSeq" id="XP_002107636.1">
    <property type="nucleotide sequence ID" value="XM_002107600.1"/>
</dbReference>
<dbReference type="CDD" id="cd12383">
    <property type="entry name" value="RRM_RBM42"/>
    <property type="match status" value="1"/>
</dbReference>
<dbReference type="InterPro" id="IPR035979">
    <property type="entry name" value="RBD_domain_sf"/>
</dbReference>